<keyword evidence="2" id="KW-0472">Membrane</keyword>
<keyword evidence="4" id="KW-1185">Reference proteome</keyword>
<reference evidence="3 4" key="1">
    <citation type="journal article" date="2018" name="BMC Genomics">
        <title>The genome of Naegleria lovaniensis, the basis for a comparative approach to unravel pathogenicity factors of the human pathogenic amoeba N. fowleri.</title>
        <authorList>
            <person name="Liechti N."/>
            <person name="Schurch N."/>
            <person name="Bruggmann R."/>
            <person name="Wittwer M."/>
        </authorList>
    </citation>
    <scope>NUCLEOTIDE SEQUENCE [LARGE SCALE GENOMIC DNA]</scope>
    <source>
        <strain evidence="3 4">ATCC 30569</strain>
    </source>
</reference>
<keyword evidence="2" id="KW-0812">Transmembrane</keyword>
<comment type="caution">
    <text evidence="3">The sequence shown here is derived from an EMBL/GenBank/DDBJ whole genome shotgun (WGS) entry which is preliminary data.</text>
</comment>
<feature type="transmembrane region" description="Helical" evidence="2">
    <location>
        <begin position="88"/>
        <end position="108"/>
    </location>
</feature>
<dbReference type="Proteomes" id="UP000816034">
    <property type="component" value="Unassembled WGS sequence"/>
</dbReference>
<feature type="compositionally biased region" description="Polar residues" evidence="1">
    <location>
        <begin position="1"/>
        <end position="14"/>
    </location>
</feature>
<dbReference type="RefSeq" id="XP_044544532.1">
    <property type="nucleotide sequence ID" value="XM_044700228.1"/>
</dbReference>
<evidence type="ECO:0000256" key="1">
    <source>
        <dbReference type="SAM" id="MobiDB-lite"/>
    </source>
</evidence>
<organism evidence="3 4">
    <name type="scientific">Naegleria lovaniensis</name>
    <name type="common">Amoeba</name>
    <dbReference type="NCBI Taxonomy" id="51637"/>
    <lineage>
        <taxon>Eukaryota</taxon>
        <taxon>Discoba</taxon>
        <taxon>Heterolobosea</taxon>
        <taxon>Tetramitia</taxon>
        <taxon>Eutetramitia</taxon>
        <taxon>Vahlkampfiidae</taxon>
        <taxon>Naegleria</taxon>
    </lineage>
</organism>
<evidence type="ECO:0000313" key="3">
    <source>
        <dbReference type="EMBL" id="KAG2375358.1"/>
    </source>
</evidence>
<evidence type="ECO:0000256" key="2">
    <source>
        <dbReference type="SAM" id="Phobius"/>
    </source>
</evidence>
<dbReference type="GeneID" id="68102435"/>
<proteinExistence type="predicted"/>
<keyword evidence="2" id="KW-1133">Transmembrane helix</keyword>
<gene>
    <name evidence="3" type="ORF">C9374_009981</name>
</gene>
<feature type="transmembrane region" description="Helical" evidence="2">
    <location>
        <begin position="115"/>
        <end position="147"/>
    </location>
</feature>
<accession>A0AA88GI61</accession>
<feature type="region of interest" description="Disordered" evidence="1">
    <location>
        <begin position="1"/>
        <end position="21"/>
    </location>
</feature>
<dbReference type="AlphaFoldDB" id="A0AA88GI61"/>
<dbReference type="EMBL" id="PYSW02000039">
    <property type="protein sequence ID" value="KAG2375358.1"/>
    <property type="molecule type" value="Genomic_DNA"/>
</dbReference>
<evidence type="ECO:0000313" key="4">
    <source>
        <dbReference type="Proteomes" id="UP000816034"/>
    </source>
</evidence>
<protein>
    <submittedName>
        <fullName evidence="3">Uncharacterized protein</fullName>
    </submittedName>
</protein>
<name>A0AA88GI61_NAELO</name>
<sequence length="258" mass="29285">MQTQSSHNHMNPSNPEVPPPNTMYYSHMVQPQQPIMNYPNATQPSHVVVEMMAAVPATLPITKSQYFASRMQALGDQKLKLVIQEDGIWMSFFTTIVAVLLFPVAICLECLFSELCVVVLAILIVYLAIAFPIILLAAPLVIIYILWTETVMTVILDDAKREMSIEVRKRYFAESRSNSIVTSCQIPYSDIAQVLLSKKKRASKQKVLLETRQGQQYEFSLGMKEEIAKEELDYLTKFFQVRGVVLGECFKQTPQMLP</sequence>